<organism evidence="1">
    <name type="scientific">Timema poppense</name>
    <name type="common">Walking stick</name>
    <dbReference type="NCBI Taxonomy" id="170557"/>
    <lineage>
        <taxon>Eukaryota</taxon>
        <taxon>Metazoa</taxon>
        <taxon>Ecdysozoa</taxon>
        <taxon>Arthropoda</taxon>
        <taxon>Hexapoda</taxon>
        <taxon>Insecta</taxon>
        <taxon>Pterygota</taxon>
        <taxon>Neoptera</taxon>
        <taxon>Polyneoptera</taxon>
        <taxon>Phasmatodea</taxon>
        <taxon>Timematodea</taxon>
        <taxon>Timematoidea</taxon>
        <taxon>Timematidae</taxon>
        <taxon>Timema</taxon>
    </lineage>
</organism>
<name>A0A7R9DM73_TIMPO</name>
<dbReference type="AlphaFoldDB" id="A0A7R9DM73"/>
<sequence length="61" mass="6808">MTPGIEPGTCGLVRHCSYHSELSRNCPVRRDSRKWQPKANYRASAVSCELSVSTKEAMVLL</sequence>
<protein>
    <submittedName>
        <fullName evidence="1">Uncharacterized protein</fullName>
    </submittedName>
</protein>
<reference evidence="1" key="1">
    <citation type="submission" date="2020-11" db="EMBL/GenBank/DDBJ databases">
        <authorList>
            <person name="Tran Van P."/>
        </authorList>
    </citation>
    <scope>NUCLEOTIDE SEQUENCE</scope>
</reference>
<accession>A0A7R9DM73</accession>
<evidence type="ECO:0000313" key="1">
    <source>
        <dbReference type="EMBL" id="CAD7417293.1"/>
    </source>
</evidence>
<dbReference type="EMBL" id="OD013216">
    <property type="protein sequence ID" value="CAD7417293.1"/>
    <property type="molecule type" value="Genomic_DNA"/>
</dbReference>
<proteinExistence type="predicted"/>
<gene>
    <name evidence="1" type="ORF">TPSB3V08_LOCUS11669</name>
</gene>